<sequence>MNTRYIPFNATDLEKLAACSTCNLLRITMAPLALGICRYAVVKQDIITGSWVLAEHGCPHLGSGGERQAHEEQCGYRPKECQHCQQIMKAREVQLHEEQCEYRPVQCGHLGCNAALPALKLNLHEDECEYRLVSCPLCEEKIAVCDREEHSKVCKYRLVPCPRCDVKVAACLVESSHRPECQPKCPLCKEAFLFANGEEHFKVCPEAVARCPKSGCPYEVKRGDMYALTVHVLSAHAPARRVPPPAETEAAEGEESDGLSDSHQGAGPLQNGAATTKDAALVLKSPSLASESTSGLTSGEEPPVVSDQNNQAGDTSAGAHVQSLGLDLLAVVAETKQDQFTTEVSARGQAPTAEPAREGATGPTAMQAGEGANTDSEQEGSTPDSGSAQGVRPSSPSGDDAMQEESTGLRDDAAMPEVRGSAGRSSWGAEKVSETGGDQIVDERNVVVPARFRVQKAEEGAPPTPSQTSPSPILIDHDDFQRDPPAVKALQLLRADRKAWSEADKLIKDEKDLLALERHVEAEGRTAVRSDLLRVGRVKKREEGESLVKVLWGFRCGFSRLFLYILTGLKANRGGKLLKGRVFEQIVEELGCSRVIPDGFCQQLQSDKKPRGRPPKDSGPGQAEKRAKGLDGFAQKRKKLDELGDTDLRGADSDSDSDAPIGETRRKLSSRRQQLGSRKILGSILDGMEEEDGPLFRAMLRVADKIESAPDGDTDKPMNLIRIRNKINGKQLDSTGQQPEYTLQDLSDDMQLISEHTYDTWSDKDAERIAEQARRLHLLFVRNRDMTEVKHKLAWRKAAG</sequence>
<reference evidence="7 8" key="1">
    <citation type="journal article" date="2014" name="Nat. Commun.">
        <title>Klebsormidium flaccidum genome reveals primary factors for plant terrestrial adaptation.</title>
        <authorList>
            <person name="Hori K."/>
            <person name="Maruyama F."/>
            <person name="Fujisawa T."/>
            <person name="Togashi T."/>
            <person name="Yamamoto N."/>
            <person name="Seo M."/>
            <person name="Sato S."/>
            <person name="Yamada T."/>
            <person name="Mori H."/>
            <person name="Tajima N."/>
            <person name="Moriyama T."/>
            <person name="Ikeuchi M."/>
            <person name="Watanabe M."/>
            <person name="Wada H."/>
            <person name="Kobayashi K."/>
            <person name="Saito M."/>
            <person name="Masuda T."/>
            <person name="Sasaki-Sekimoto Y."/>
            <person name="Mashiguchi K."/>
            <person name="Awai K."/>
            <person name="Shimojima M."/>
            <person name="Masuda S."/>
            <person name="Iwai M."/>
            <person name="Nobusawa T."/>
            <person name="Narise T."/>
            <person name="Kondo S."/>
            <person name="Saito H."/>
            <person name="Sato R."/>
            <person name="Murakawa M."/>
            <person name="Ihara Y."/>
            <person name="Oshima-Yamada Y."/>
            <person name="Ohtaka K."/>
            <person name="Satoh M."/>
            <person name="Sonobe K."/>
            <person name="Ishii M."/>
            <person name="Ohtani R."/>
            <person name="Kanamori-Sato M."/>
            <person name="Honoki R."/>
            <person name="Miyazaki D."/>
            <person name="Mochizuki H."/>
            <person name="Umetsu J."/>
            <person name="Higashi K."/>
            <person name="Shibata D."/>
            <person name="Kamiya Y."/>
            <person name="Sato N."/>
            <person name="Nakamura Y."/>
            <person name="Tabata S."/>
            <person name="Ida S."/>
            <person name="Kurokawa K."/>
            <person name="Ohta H."/>
        </authorList>
    </citation>
    <scope>NUCLEOTIDE SEQUENCE [LARGE SCALE GENOMIC DNA]</scope>
    <source>
        <strain evidence="7 8">NIES-2285</strain>
    </source>
</reference>
<organism evidence="7 8">
    <name type="scientific">Klebsormidium nitens</name>
    <name type="common">Green alga</name>
    <name type="synonym">Ulothrix nitens</name>
    <dbReference type="NCBI Taxonomy" id="105231"/>
    <lineage>
        <taxon>Eukaryota</taxon>
        <taxon>Viridiplantae</taxon>
        <taxon>Streptophyta</taxon>
        <taxon>Klebsormidiophyceae</taxon>
        <taxon>Klebsormidiales</taxon>
        <taxon>Klebsormidiaceae</taxon>
        <taxon>Klebsormidium</taxon>
    </lineage>
</organism>
<dbReference type="AlphaFoldDB" id="A0A1Y1INV0"/>
<evidence type="ECO:0000256" key="2">
    <source>
        <dbReference type="ARBA" id="ARBA00022771"/>
    </source>
</evidence>
<keyword evidence="3 4" id="KW-0862">Zinc</keyword>
<dbReference type="InterPro" id="IPR013083">
    <property type="entry name" value="Znf_RING/FYVE/PHD"/>
</dbReference>
<dbReference type="EMBL" id="DF237591">
    <property type="protein sequence ID" value="GAQ90456.1"/>
    <property type="molecule type" value="Genomic_DNA"/>
</dbReference>
<feature type="region of interest" description="Disordered" evidence="5">
    <location>
        <begin position="341"/>
        <end position="440"/>
    </location>
</feature>
<feature type="region of interest" description="Disordered" evidence="5">
    <location>
        <begin position="454"/>
        <end position="480"/>
    </location>
</feature>
<gene>
    <name evidence="7" type="ORF">KFL_006420020</name>
</gene>
<feature type="compositionally biased region" description="Basic and acidic residues" evidence="5">
    <location>
        <begin position="639"/>
        <end position="652"/>
    </location>
</feature>
<feature type="region of interest" description="Disordered" evidence="5">
    <location>
        <begin position="604"/>
        <end position="674"/>
    </location>
</feature>
<dbReference type="PANTHER" id="PTHR10131">
    <property type="entry name" value="TNF RECEPTOR ASSOCIATED FACTOR"/>
    <property type="match status" value="1"/>
</dbReference>
<dbReference type="SUPFAM" id="SSF49599">
    <property type="entry name" value="TRAF domain-like"/>
    <property type="match status" value="2"/>
</dbReference>
<keyword evidence="2 4" id="KW-0863">Zinc-finger</keyword>
<accession>A0A1Y1INV0</accession>
<dbReference type="PROSITE" id="PS50145">
    <property type="entry name" value="ZF_TRAF"/>
    <property type="match status" value="1"/>
</dbReference>
<dbReference type="Gene3D" id="3.30.40.10">
    <property type="entry name" value="Zinc/RING finger domain, C3HC4 (zinc finger)"/>
    <property type="match status" value="3"/>
</dbReference>
<evidence type="ECO:0000256" key="1">
    <source>
        <dbReference type="ARBA" id="ARBA00022723"/>
    </source>
</evidence>
<dbReference type="InterPro" id="IPR001293">
    <property type="entry name" value="Znf_TRAF"/>
</dbReference>
<feature type="compositionally biased region" description="Acidic residues" evidence="5">
    <location>
        <begin position="249"/>
        <end position="258"/>
    </location>
</feature>
<evidence type="ECO:0000313" key="8">
    <source>
        <dbReference type="Proteomes" id="UP000054558"/>
    </source>
</evidence>
<keyword evidence="1 4" id="KW-0479">Metal-binding</keyword>
<evidence type="ECO:0000256" key="4">
    <source>
        <dbReference type="PROSITE-ProRule" id="PRU00207"/>
    </source>
</evidence>
<feature type="region of interest" description="Disordered" evidence="5">
    <location>
        <begin position="288"/>
        <end position="318"/>
    </location>
</feature>
<feature type="compositionally biased region" description="Low complexity" evidence="5">
    <location>
        <begin position="288"/>
        <end position="300"/>
    </location>
</feature>
<dbReference type="OrthoDB" id="5947827at2759"/>
<evidence type="ECO:0000259" key="6">
    <source>
        <dbReference type="PROSITE" id="PS50145"/>
    </source>
</evidence>
<feature type="region of interest" description="Disordered" evidence="5">
    <location>
        <begin position="238"/>
        <end position="273"/>
    </location>
</feature>
<feature type="compositionally biased region" description="Polar residues" evidence="5">
    <location>
        <begin position="373"/>
        <end position="397"/>
    </location>
</feature>
<keyword evidence="8" id="KW-1185">Reference proteome</keyword>
<feature type="zinc finger region" description="TRAF-type" evidence="4">
    <location>
        <begin position="96"/>
        <end position="142"/>
    </location>
</feature>
<evidence type="ECO:0000256" key="5">
    <source>
        <dbReference type="SAM" id="MobiDB-lite"/>
    </source>
</evidence>
<dbReference type="Proteomes" id="UP000054558">
    <property type="component" value="Unassembled WGS sequence"/>
</dbReference>
<evidence type="ECO:0000313" key="7">
    <source>
        <dbReference type="EMBL" id="GAQ90456.1"/>
    </source>
</evidence>
<feature type="domain" description="TRAF-type" evidence="6">
    <location>
        <begin position="96"/>
        <end position="142"/>
    </location>
</feature>
<name>A0A1Y1INV0_KLENI</name>
<dbReference type="PANTHER" id="PTHR10131:SF94">
    <property type="entry name" value="TNF RECEPTOR-ASSOCIATED FACTOR 4"/>
    <property type="match status" value="1"/>
</dbReference>
<protein>
    <recommendedName>
        <fullName evidence="6">TRAF-type domain-containing protein</fullName>
    </recommendedName>
</protein>
<proteinExistence type="predicted"/>
<dbReference type="GO" id="GO:0008270">
    <property type="term" value="F:zinc ion binding"/>
    <property type="evidence" value="ECO:0007669"/>
    <property type="project" value="UniProtKB-KW"/>
</dbReference>
<evidence type="ECO:0000256" key="3">
    <source>
        <dbReference type="ARBA" id="ARBA00022833"/>
    </source>
</evidence>